<proteinExistence type="predicted"/>
<gene>
    <name evidence="1" type="ORF">TRFO_07141</name>
</gene>
<dbReference type="VEuPathDB" id="TrichDB:TRFO_07141"/>
<name>A0A1J4JTC6_9EUKA</name>
<dbReference type="GeneID" id="94828221"/>
<evidence type="ECO:0000313" key="1">
    <source>
        <dbReference type="EMBL" id="OHT02323.1"/>
    </source>
</evidence>
<reference evidence="1" key="1">
    <citation type="submission" date="2016-10" db="EMBL/GenBank/DDBJ databases">
        <authorList>
            <person name="Benchimol M."/>
            <person name="Almeida L.G."/>
            <person name="Vasconcelos A.T."/>
            <person name="Perreira-Neves A."/>
            <person name="Rosa I.A."/>
            <person name="Tasca T."/>
            <person name="Bogo M.R."/>
            <person name="de Souza W."/>
        </authorList>
    </citation>
    <scope>NUCLEOTIDE SEQUENCE [LARGE SCALE GENOMIC DNA]</scope>
    <source>
        <strain evidence="1">K</strain>
    </source>
</reference>
<organism evidence="1 2">
    <name type="scientific">Tritrichomonas foetus</name>
    <dbReference type="NCBI Taxonomy" id="1144522"/>
    <lineage>
        <taxon>Eukaryota</taxon>
        <taxon>Metamonada</taxon>
        <taxon>Parabasalia</taxon>
        <taxon>Tritrichomonadida</taxon>
        <taxon>Tritrichomonadidae</taxon>
        <taxon>Tritrichomonas</taxon>
    </lineage>
</organism>
<dbReference type="Proteomes" id="UP000179807">
    <property type="component" value="Unassembled WGS sequence"/>
</dbReference>
<dbReference type="OrthoDB" id="10639507at2759"/>
<comment type="caution">
    <text evidence="1">The sequence shown here is derived from an EMBL/GenBank/DDBJ whole genome shotgun (WGS) entry which is preliminary data.</text>
</comment>
<dbReference type="RefSeq" id="XP_068355459.1">
    <property type="nucleotide sequence ID" value="XM_068493517.1"/>
</dbReference>
<protein>
    <submittedName>
        <fullName evidence="1">Uncharacterized protein</fullName>
    </submittedName>
</protein>
<accession>A0A1J4JTC6</accession>
<keyword evidence="2" id="KW-1185">Reference proteome</keyword>
<sequence>MHQYTEEEKLYASPTPSKVTRIKTEVTSESRIDMSVMSLSNTISHAVSNLEKRLETCDGIYKLATNTNSVRDREREMQSQSMTTLLESFDNRLTQVEETLDRIPEIVRETISTEYAKNDFNAKMQKMLDDFITEMNDQMDLLEQSMTSREKAKQKSMKNVKRTLALITTAPKDDSAITSLEDQLQSLKRSQQAMTEVFNSLQAETPRVEEA</sequence>
<evidence type="ECO:0000313" key="2">
    <source>
        <dbReference type="Proteomes" id="UP000179807"/>
    </source>
</evidence>
<dbReference type="AlphaFoldDB" id="A0A1J4JTC6"/>
<dbReference type="EMBL" id="MLAK01000871">
    <property type="protein sequence ID" value="OHT02323.1"/>
    <property type="molecule type" value="Genomic_DNA"/>
</dbReference>